<evidence type="ECO:0000256" key="1">
    <source>
        <dbReference type="SAM" id="SignalP"/>
    </source>
</evidence>
<accession>A0A137NRV8</accession>
<evidence type="ECO:0000313" key="3">
    <source>
        <dbReference type="Proteomes" id="UP000070444"/>
    </source>
</evidence>
<name>A0A137NRV8_CONC2</name>
<keyword evidence="1" id="KW-0732">Signal</keyword>
<proteinExistence type="predicted"/>
<dbReference type="AlphaFoldDB" id="A0A137NRV8"/>
<reference evidence="2 3" key="1">
    <citation type="journal article" date="2015" name="Genome Biol. Evol.">
        <title>Phylogenomic analyses indicate that early fungi evolved digesting cell walls of algal ancestors of land plants.</title>
        <authorList>
            <person name="Chang Y."/>
            <person name="Wang S."/>
            <person name="Sekimoto S."/>
            <person name="Aerts A.L."/>
            <person name="Choi C."/>
            <person name="Clum A."/>
            <person name="LaButti K.M."/>
            <person name="Lindquist E.A."/>
            <person name="Yee Ngan C."/>
            <person name="Ohm R.A."/>
            <person name="Salamov A.A."/>
            <person name="Grigoriev I.V."/>
            <person name="Spatafora J.W."/>
            <person name="Berbee M.L."/>
        </authorList>
    </citation>
    <scope>NUCLEOTIDE SEQUENCE [LARGE SCALE GENOMIC DNA]</scope>
    <source>
        <strain evidence="2 3">NRRL 28638</strain>
    </source>
</reference>
<feature type="chain" id="PRO_5012610611" evidence="1">
    <location>
        <begin position="16"/>
        <end position="103"/>
    </location>
</feature>
<keyword evidence="3" id="KW-1185">Reference proteome</keyword>
<dbReference type="Proteomes" id="UP000070444">
    <property type="component" value="Unassembled WGS sequence"/>
</dbReference>
<evidence type="ECO:0000313" key="2">
    <source>
        <dbReference type="EMBL" id="KXN65422.1"/>
    </source>
</evidence>
<feature type="signal peptide" evidence="1">
    <location>
        <begin position="1"/>
        <end position="15"/>
    </location>
</feature>
<organism evidence="2 3">
    <name type="scientific">Conidiobolus coronatus (strain ATCC 28846 / CBS 209.66 / NRRL 28638)</name>
    <name type="common">Delacroixia coronata</name>
    <dbReference type="NCBI Taxonomy" id="796925"/>
    <lineage>
        <taxon>Eukaryota</taxon>
        <taxon>Fungi</taxon>
        <taxon>Fungi incertae sedis</taxon>
        <taxon>Zoopagomycota</taxon>
        <taxon>Entomophthoromycotina</taxon>
        <taxon>Entomophthoromycetes</taxon>
        <taxon>Entomophthorales</taxon>
        <taxon>Ancylistaceae</taxon>
        <taxon>Conidiobolus</taxon>
    </lineage>
</organism>
<dbReference type="EMBL" id="KQ964883">
    <property type="protein sequence ID" value="KXN65422.1"/>
    <property type="molecule type" value="Genomic_DNA"/>
</dbReference>
<protein>
    <submittedName>
        <fullName evidence="2">Uncharacterized protein</fullName>
    </submittedName>
</protein>
<gene>
    <name evidence="2" type="ORF">CONCODRAFT_12980</name>
</gene>
<sequence length="103" mass="11271">MKLLILSFIIQIAQTANTIIISNNHEKMAFSTRNDGPTPIYTSINICNNNVKTIGGSNISFDNSCKTLSISSNSVTSSSASHSHLGKYYYDVTFVALIILCFM</sequence>